<gene>
    <name evidence="1" type="ORF">R4P48_19170</name>
</gene>
<protein>
    <recommendedName>
        <fullName evidence="3">NERD domain-containing protein</fullName>
    </recommendedName>
</protein>
<keyword evidence="2" id="KW-1185">Reference proteome</keyword>
<evidence type="ECO:0008006" key="3">
    <source>
        <dbReference type="Google" id="ProtNLM"/>
    </source>
</evidence>
<evidence type="ECO:0000313" key="2">
    <source>
        <dbReference type="Proteomes" id="UP001187066"/>
    </source>
</evidence>
<sequence>MLHAVLNGKRYGTGIDSSRELNADEARGAEDVLTSIFFSRLAYLPENIVRDFFTLLMPDKMFTEGINELEFWPSWNLEGSRVEPDVTILCGETLIVVEAKRYDNVALQSDYQLARELAASASSELPFADIILLCVGGMVNVAPIATNLLKQQIIGHLGQYPQSDIKTADDFSFYCQSWKSIYQKLQVALADENGNLRLEHARLLQDIHQAFVWHNIQIVDFISMSSLPTPGIRHHALPAFFKEASRDAKPAPDKCDVRFFEGLSVHNSSRPPLRQAITNFFMENKNG</sequence>
<evidence type="ECO:0000313" key="1">
    <source>
        <dbReference type="EMBL" id="MDV7024786.1"/>
    </source>
</evidence>
<accession>A0ABU4E6U1</accession>
<dbReference type="RefSeq" id="WP_317679204.1">
    <property type="nucleotide sequence ID" value="NZ_JAWLOF010000017.1"/>
</dbReference>
<reference evidence="1 2" key="1">
    <citation type="submission" date="2023-10" db="EMBL/GenBank/DDBJ databases">
        <authorList>
            <person name="Dale J."/>
        </authorList>
    </citation>
    <scope>NUCLEOTIDE SEQUENCE [LARGE SCALE GENOMIC DNA]</scope>
    <source>
        <strain evidence="1 2">2023EL-00970</strain>
    </source>
</reference>
<organism evidence="1 2">
    <name type="scientific">Atlantibacter subterraneus</name>
    <dbReference type="NCBI Taxonomy" id="255519"/>
    <lineage>
        <taxon>Bacteria</taxon>
        <taxon>Pseudomonadati</taxon>
        <taxon>Pseudomonadota</taxon>
        <taxon>Gammaproteobacteria</taxon>
        <taxon>Enterobacterales</taxon>
        <taxon>Enterobacteriaceae</taxon>
        <taxon>Atlantibacter</taxon>
    </lineage>
</organism>
<name>A0ABU4E6U1_9ENTR</name>
<proteinExistence type="predicted"/>
<dbReference type="EMBL" id="JAWLOF010000017">
    <property type="protein sequence ID" value="MDV7024786.1"/>
    <property type="molecule type" value="Genomic_DNA"/>
</dbReference>
<comment type="caution">
    <text evidence="1">The sequence shown here is derived from an EMBL/GenBank/DDBJ whole genome shotgun (WGS) entry which is preliminary data.</text>
</comment>
<dbReference type="Proteomes" id="UP001187066">
    <property type="component" value="Unassembled WGS sequence"/>
</dbReference>